<gene>
    <name evidence="1" type="ORF">MJO28_003117</name>
</gene>
<organism evidence="1 2">
    <name type="scientific">Puccinia striiformis f. sp. tritici</name>
    <dbReference type="NCBI Taxonomy" id="168172"/>
    <lineage>
        <taxon>Eukaryota</taxon>
        <taxon>Fungi</taxon>
        <taxon>Dikarya</taxon>
        <taxon>Basidiomycota</taxon>
        <taxon>Pucciniomycotina</taxon>
        <taxon>Pucciniomycetes</taxon>
        <taxon>Pucciniales</taxon>
        <taxon>Pucciniaceae</taxon>
        <taxon>Puccinia</taxon>
    </lineage>
</organism>
<proteinExistence type="predicted"/>
<evidence type="ECO:0000313" key="1">
    <source>
        <dbReference type="EMBL" id="KAI7959326.1"/>
    </source>
</evidence>
<reference evidence="2" key="1">
    <citation type="journal article" date="2018" name="BMC Genomics">
        <title>Genomic insights into host adaptation between the wheat stripe rust pathogen (Puccinia striiformis f. sp. tritici) and the barley stripe rust pathogen (Puccinia striiformis f. sp. hordei).</title>
        <authorList>
            <person name="Xia C."/>
            <person name="Wang M."/>
            <person name="Yin C."/>
            <person name="Cornejo O.E."/>
            <person name="Hulbert S.H."/>
            <person name="Chen X."/>
        </authorList>
    </citation>
    <scope>NUCLEOTIDE SEQUENCE [LARGE SCALE GENOMIC DNA]</scope>
    <source>
        <strain evidence="2">93-210</strain>
    </source>
</reference>
<name>A0ACC0ETW2_9BASI</name>
<comment type="caution">
    <text evidence="1">The sequence shown here is derived from an EMBL/GenBank/DDBJ whole genome shotgun (WGS) entry which is preliminary data.</text>
</comment>
<reference evidence="1 2" key="3">
    <citation type="journal article" date="2022" name="Microbiol. Spectr.">
        <title>Folding features and dynamics of 3D genome architecture in plant fungal pathogens.</title>
        <authorList>
            <person name="Xia C."/>
        </authorList>
    </citation>
    <scope>NUCLEOTIDE SEQUENCE [LARGE SCALE GENOMIC DNA]</scope>
    <source>
        <strain evidence="1 2">93-210</strain>
    </source>
</reference>
<accession>A0ACC0ETW2</accession>
<keyword evidence="2" id="KW-1185">Reference proteome</keyword>
<protein>
    <submittedName>
        <fullName evidence="1">Uncharacterized protein</fullName>
    </submittedName>
</protein>
<reference evidence="2" key="2">
    <citation type="journal article" date="2018" name="Mol. Plant Microbe Interact.">
        <title>Genome sequence resources for the wheat stripe rust pathogen (Puccinia striiformis f. sp. tritici) and the barley stripe rust pathogen (Puccinia striiformis f. sp. hordei).</title>
        <authorList>
            <person name="Xia C."/>
            <person name="Wang M."/>
            <person name="Yin C."/>
            <person name="Cornejo O.E."/>
            <person name="Hulbert S.H."/>
            <person name="Chen X."/>
        </authorList>
    </citation>
    <scope>NUCLEOTIDE SEQUENCE [LARGE SCALE GENOMIC DNA]</scope>
    <source>
        <strain evidence="2">93-210</strain>
    </source>
</reference>
<sequence length="66" mass="7249">MPVPTGSNFADERALCGANLEGKETGNNSEYANDKEEDGEDPDEEVYNNLRHNWVKFNAVGLVCSS</sequence>
<evidence type="ECO:0000313" key="2">
    <source>
        <dbReference type="Proteomes" id="UP001060170"/>
    </source>
</evidence>
<dbReference type="EMBL" id="CM045867">
    <property type="protein sequence ID" value="KAI7959326.1"/>
    <property type="molecule type" value="Genomic_DNA"/>
</dbReference>
<dbReference type="Proteomes" id="UP001060170">
    <property type="component" value="Chromosome 3"/>
</dbReference>